<organism evidence="2 3">
    <name type="scientific">Sphingomonas montanisoli</name>
    <dbReference type="NCBI Taxonomy" id="2606412"/>
    <lineage>
        <taxon>Bacteria</taxon>
        <taxon>Pseudomonadati</taxon>
        <taxon>Pseudomonadota</taxon>
        <taxon>Alphaproteobacteria</taxon>
        <taxon>Sphingomonadales</taxon>
        <taxon>Sphingomonadaceae</taxon>
        <taxon>Sphingomonas</taxon>
    </lineage>
</organism>
<accession>A0A5D9C634</accession>
<evidence type="ECO:0000313" key="2">
    <source>
        <dbReference type="EMBL" id="TZG27264.1"/>
    </source>
</evidence>
<feature type="transmembrane region" description="Helical" evidence="1">
    <location>
        <begin position="244"/>
        <end position="262"/>
    </location>
</feature>
<dbReference type="Proteomes" id="UP000322077">
    <property type="component" value="Unassembled WGS sequence"/>
</dbReference>
<feature type="transmembrane region" description="Helical" evidence="1">
    <location>
        <begin position="149"/>
        <end position="171"/>
    </location>
</feature>
<gene>
    <name evidence="2" type="ORF">FYJ91_06475</name>
</gene>
<keyword evidence="1" id="KW-0812">Transmembrane</keyword>
<feature type="transmembrane region" description="Helical" evidence="1">
    <location>
        <begin position="121"/>
        <end position="142"/>
    </location>
</feature>
<evidence type="ECO:0000313" key="3">
    <source>
        <dbReference type="Proteomes" id="UP000322077"/>
    </source>
</evidence>
<feature type="transmembrane region" description="Helical" evidence="1">
    <location>
        <begin position="356"/>
        <end position="377"/>
    </location>
</feature>
<dbReference type="AlphaFoldDB" id="A0A5D9C634"/>
<comment type="caution">
    <text evidence="2">The sequence shown here is derived from an EMBL/GenBank/DDBJ whole genome shotgun (WGS) entry which is preliminary data.</text>
</comment>
<protein>
    <submittedName>
        <fullName evidence="2">AcrB/AcrD/AcrF family protein</fullName>
    </submittedName>
</protein>
<feature type="transmembrane region" description="Helical" evidence="1">
    <location>
        <begin position="207"/>
        <end position="232"/>
    </location>
</feature>
<feature type="transmembrane region" description="Helical" evidence="1">
    <location>
        <begin position="30"/>
        <end position="48"/>
    </location>
</feature>
<keyword evidence="1" id="KW-1133">Transmembrane helix</keyword>
<feature type="transmembrane region" description="Helical" evidence="1">
    <location>
        <begin position="274"/>
        <end position="293"/>
    </location>
</feature>
<proteinExistence type="predicted"/>
<evidence type="ECO:0000256" key="1">
    <source>
        <dbReference type="SAM" id="Phobius"/>
    </source>
</evidence>
<keyword evidence="3" id="KW-1185">Reference proteome</keyword>
<name>A0A5D9C634_9SPHN</name>
<reference evidence="2 3" key="1">
    <citation type="submission" date="2019-08" db="EMBL/GenBank/DDBJ databases">
        <authorList>
            <person name="Wang G."/>
            <person name="Xu Z."/>
        </authorList>
    </citation>
    <scope>NUCLEOTIDE SEQUENCE [LARGE SCALE GENOMIC DNA]</scope>
    <source>
        <strain evidence="2 3">ZX</strain>
    </source>
</reference>
<keyword evidence="1" id="KW-0472">Membrane</keyword>
<feature type="transmembrane region" description="Helical" evidence="1">
    <location>
        <begin position="383"/>
        <end position="401"/>
    </location>
</feature>
<feature type="transmembrane region" description="Helical" evidence="1">
    <location>
        <begin position="299"/>
        <end position="319"/>
    </location>
</feature>
<dbReference type="EMBL" id="VTOU01000002">
    <property type="protein sequence ID" value="TZG27264.1"/>
    <property type="molecule type" value="Genomic_DNA"/>
</dbReference>
<sequence>MRSTLARITRLGASVEDRIIAFVERHWRRTFWLMFAGTIIYMLIYKWASIRVLGLGDTDDNMRLAQVQAWLNGQGWFDLRQHKLDPPAGASIHWTRIVDLPIAVLLFLSRQVTDNFTSLRFATTVAPMLAFGATLWALILASRRLIAPLAYPLAFAMLLCAQTAMFMWFPLRVDHHGWQLAMLMLALAGLADPVGKRGGVTVATATVVSLGIGLELLPSMAMAGAATVLRWIWDRAEADRMRGYAVVLAGGSAIIFAGFASYDNRLPVCDAFSPVYLTAMLLAGALLFALSYARVESRVLRLALAGVAAGAVAGVYAGAFPQCLGRPEHLSPELEKLWFSHVREVRPLHTKAWRDAVNIAALPVFGALGAIFAWWRARGQASAPAWATIALLSVFSTACMFWQSRYGPQAQMLGVFGATALAWPVMSRLLNAKTSVVRVLGPTAAFLAVSGLGVEYVTTHWPKSEKAAKKKVVDRSVRCPRIAYLRELGAFKPTVILTHVDFGPRLIAMTGHSAIAGPYHRNSQAILDVHHAFRDASPKVAHDVMKRHKATMLLVCPGMAETTLYDKGGFYRQLMKDQVPTWLERVELPANSPYRLWKLVG</sequence>